<reference evidence="1 2" key="1">
    <citation type="submission" date="2018-12" db="EMBL/GenBank/DDBJ databases">
        <title>Genome of Verticillium dahliae isolate Getta Getta.</title>
        <authorList>
            <person name="Gardiner D.M."/>
        </authorList>
    </citation>
    <scope>NUCLEOTIDE SEQUENCE [LARGE SCALE GENOMIC DNA]</scope>
    <source>
        <strain evidence="1 2">Getta Getta</strain>
    </source>
</reference>
<protein>
    <submittedName>
        <fullName evidence="1">Uncharacterized protein</fullName>
    </submittedName>
</protein>
<dbReference type="Proteomes" id="UP000288725">
    <property type="component" value="Unassembled WGS sequence"/>
</dbReference>
<accession>A0A444RL29</accession>
<proteinExistence type="predicted"/>
<dbReference type="EMBL" id="RSDZ01000160">
    <property type="protein sequence ID" value="RXG41910.1"/>
    <property type="molecule type" value="Genomic_DNA"/>
</dbReference>
<name>A0A444RL29_VERDA</name>
<dbReference type="InterPro" id="IPR011333">
    <property type="entry name" value="SKP1/BTB/POZ_sf"/>
</dbReference>
<evidence type="ECO:0000313" key="2">
    <source>
        <dbReference type="Proteomes" id="UP000288725"/>
    </source>
</evidence>
<dbReference type="AlphaFoldDB" id="A0A444RL29"/>
<evidence type="ECO:0000313" key="1">
    <source>
        <dbReference type="EMBL" id="RXG41910.1"/>
    </source>
</evidence>
<organism evidence="1 2">
    <name type="scientific">Verticillium dahliae</name>
    <name type="common">Verticillium wilt</name>
    <dbReference type="NCBI Taxonomy" id="27337"/>
    <lineage>
        <taxon>Eukaryota</taxon>
        <taxon>Fungi</taxon>
        <taxon>Dikarya</taxon>
        <taxon>Ascomycota</taxon>
        <taxon>Pezizomycotina</taxon>
        <taxon>Sordariomycetes</taxon>
        <taxon>Hypocreomycetidae</taxon>
        <taxon>Glomerellales</taxon>
        <taxon>Plectosphaerellaceae</taxon>
        <taxon>Verticillium</taxon>
    </lineage>
</organism>
<comment type="caution">
    <text evidence="1">The sequence shown here is derived from an EMBL/GenBank/DDBJ whole genome shotgun (WGS) entry which is preliminary data.</text>
</comment>
<gene>
    <name evidence="1" type="ORF">VDGE_30598</name>
</gene>
<dbReference type="Gene3D" id="3.30.710.10">
    <property type="entry name" value="Potassium Channel Kv1.1, Chain A"/>
    <property type="match status" value="1"/>
</dbReference>
<sequence length="185" mass="21080">MHISLEDQKSVYRTRSCRVIFRRPVNARLRKPKLIRAVHNLEVWPFSKKRLVEILRESLDNRIFEFDEIARIPELFKNPESSVPQGESVQNATSVMSIIQKEQAKLLKAIEGQLASGSYSDLTIISHGKERRVHQAIVSPQSEFVAKACHFRSQDEGDSSATPSMSTILNFEEEDPELVGGMIQF</sequence>